<reference evidence="1" key="1">
    <citation type="submission" date="2014-09" db="EMBL/GenBank/DDBJ databases">
        <authorList>
            <person name="Magalhaes I.L.F."/>
            <person name="Oliveira U."/>
            <person name="Santos F.R."/>
            <person name="Vidigal T.H.D.A."/>
            <person name="Brescovit A.D."/>
            <person name="Santos A.J."/>
        </authorList>
    </citation>
    <scope>NUCLEOTIDE SEQUENCE</scope>
    <source>
        <tissue evidence="1">Shoot tissue taken approximately 20 cm above the soil surface</tissue>
    </source>
</reference>
<dbReference type="AlphaFoldDB" id="A0A0A8ZH73"/>
<evidence type="ECO:0000313" key="1">
    <source>
        <dbReference type="EMBL" id="JAD36080.1"/>
    </source>
</evidence>
<dbReference type="EMBL" id="GBRH01261815">
    <property type="protein sequence ID" value="JAD36080.1"/>
    <property type="molecule type" value="Transcribed_RNA"/>
</dbReference>
<sequence length="79" mass="8477">MQCLVPSVLPQTEARAAGIFSFTLTASLMVMADKCKAAIILKDAASGSLVTVPVRGRVLLRYQFVGGWKEKRLYSTSGA</sequence>
<proteinExistence type="predicted"/>
<reference evidence="1" key="2">
    <citation type="journal article" date="2015" name="Data Brief">
        <title>Shoot transcriptome of the giant reed, Arundo donax.</title>
        <authorList>
            <person name="Barrero R.A."/>
            <person name="Guerrero F.D."/>
            <person name="Moolhuijzen P."/>
            <person name="Goolsby J.A."/>
            <person name="Tidwell J."/>
            <person name="Bellgard S.E."/>
            <person name="Bellgard M.I."/>
        </authorList>
    </citation>
    <scope>NUCLEOTIDE SEQUENCE</scope>
    <source>
        <tissue evidence="1">Shoot tissue taken approximately 20 cm above the soil surface</tissue>
    </source>
</reference>
<accession>A0A0A8ZH73</accession>
<protein>
    <submittedName>
        <fullName evidence="1">Uncharacterized protein</fullName>
    </submittedName>
</protein>
<organism evidence="1">
    <name type="scientific">Arundo donax</name>
    <name type="common">Giant reed</name>
    <name type="synonym">Donax arundinaceus</name>
    <dbReference type="NCBI Taxonomy" id="35708"/>
    <lineage>
        <taxon>Eukaryota</taxon>
        <taxon>Viridiplantae</taxon>
        <taxon>Streptophyta</taxon>
        <taxon>Embryophyta</taxon>
        <taxon>Tracheophyta</taxon>
        <taxon>Spermatophyta</taxon>
        <taxon>Magnoliopsida</taxon>
        <taxon>Liliopsida</taxon>
        <taxon>Poales</taxon>
        <taxon>Poaceae</taxon>
        <taxon>PACMAD clade</taxon>
        <taxon>Arundinoideae</taxon>
        <taxon>Arundineae</taxon>
        <taxon>Arundo</taxon>
    </lineage>
</organism>
<name>A0A0A8ZH73_ARUDO</name>